<evidence type="ECO:0000259" key="14">
    <source>
        <dbReference type="PROSITE" id="PS51204"/>
    </source>
</evidence>
<feature type="region of interest" description="Disordered" evidence="10">
    <location>
        <begin position="531"/>
        <end position="572"/>
    </location>
</feature>
<dbReference type="GO" id="GO:0000812">
    <property type="term" value="C:Swr1 complex"/>
    <property type="evidence" value="ECO:0007669"/>
    <property type="project" value="TreeGrafter"/>
</dbReference>
<dbReference type="InterPro" id="IPR027417">
    <property type="entry name" value="P-loop_NTPase"/>
</dbReference>
<accession>A0A8C9X7U9</accession>
<evidence type="ECO:0000256" key="9">
    <source>
        <dbReference type="SAM" id="Coils"/>
    </source>
</evidence>
<feature type="region of interest" description="Disordered" evidence="10">
    <location>
        <begin position="1"/>
        <end position="51"/>
    </location>
</feature>
<dbReference type="Proteomes" id="UP000694568">
    <property type="component" value="Unplaced"/>
</dbReference>
<dbReference type="Gene3D" id="1.10.10.60">
    <property type="entry name" value="Homeodomain-like"/>
    <property type="match status" value="1"/>
</dbReference>
<evidence type="ECO:0000313" key="15">
    <source>
        <dbReference type="Ensembl" id="ENSSLUP00000006546.1"/>
    </source>
</evidence>
<gene>
    <name evidence="15" type="primary">ep400</name>
</gene>
<dbReference type="FunFam" id="3.40.50.10810:FF:000005">
    <property type="entry name" value="Photoperiod-independent early flowering 1"/>
    <property type="match status" value="1"/>
</dbReference>
<evidence type="ECO:0000256" key="2">
    <source>
        <dbReference type="ARBA" id="ARBA00022741"/>
    </source>
</evidence>
<sequence>MHHGSGSQNMQRQLQRSKSVSGQQATVNHPPSPVTTFTSAPSPSAPQSPNYQIIMSRSPVTGQNMNITLQNVGQMVTGNQQITLTPVPIQNPASPGFQHTAPQWRFEHAPSSYIQVTSPVPQPLQPQSPTQHSPVPLQGVTRPGAPATALGVCGQSPTRFVEAGMLVRQISLGSPSGSGHFVYQEGTGLAQIAQATPGQIQLASPGTPGSVRERRLSQPHSQTGGTIHHLGPQSPVASGPALSTLGSPGHITTSNLPPQISSIIQGQLARPMIFEKTSQGVVAGVGTTATASFSIPSSIPPSSPSLTSPTQGIPNNPLAPTSMSVATIKKQAPKKLEEIAPSTPEIAHLRKLCLEHNTKKMESLKEVFKEYLIELFFLQHLQGNMMDYVAFKKKPCVPLYTYLRQNDLDLEDEEEEEEQSEVINDEVKVVTGKDGQAVTPVAIATQLPPNVSAAFSVQQQFQGHQGVVAGTITNPGDMDAFKRQQAMVQADQAKRSRIDVGRHGLIFQHPGVALGSPGVPLQQLMPTAQGGMPPTPQAVQIAGQKQNQQQYDPSKGPPVQNAASLHTPPPQLPGRLPQGALPMAGLSMTHSQQAQLVENTAQSGGQLQAQVKVQAGGPVLATVNPHTQLQTVALARPGTESNQPVQRIMTNSISMASLSPAPNSVPTPHTASPLRPLGLNINPSTQSKLTGTNGISTVKIGAFGQSATMQSSQEGSQDKQVEQAKLESQVHQRISELRKEGQWSASRLPKLVEASRPKSHWDYLLEEMQWMAADFAQERRWKEAAAKKLVRTCARYHQEQKKSEERSKKEREIHLRHIASTIAREVEFFWSNIEQVVEIKLQFEIYEKRLKALSLQKASYYSSLCLYCLLRCFCIWLSAEMPLDALKKQYAGAYIDSFEWPQPSPHSDEDETECPAGSPPEAVLIDSLLSVDQYRGADKATSSDSDRKPARDIAEVAAATELILPKGSFRTTSSVRHASPFLLHGSLREYQQIGVDWLVNLHKKHLNGILADETGLGKTVQTVAYMAQLAGQEGIWGPHLIVVRTCKLLNWEVEFKRWCPGLKILVYLGNRRDRRSKRMWWGDANSFHVCVTSYKLLMKDQSHFLRRRWRHLVLDEVQLIKNMTQKHWETIFALRSEQRILLINTPLQNTLKELWTMIHFLLPGITRSYSDFPVKAGTDQNQDYCHKLVIRLHRMIQPFILRRSKRDVEKQLPKKYEHILKCRLSTRQKSLYEDILTQPGAQEALKTGHFVSVLQVLMQLQRVCNHPELVAPRETSSSYFCSSLQYNVPSLVLGALQNDSSKIANMSIFDLINNENRLTRYQTEEAVPKLKITQQLIEEIHNAPEPPPRPKPCPIKPMRLFQPVQYGTKPEGRLAAIPSAAGQRPLTSSPATSTSVSTTNQSAQARGKSPVTTATTTATSHGGDVVKIAQLANIAGSQNRISQPETPVTLQFQGNKFTLSPSQLRQLTTGQPLQLQGNILQIVSAPGQQIIRPQGSMVMQTMPQAVPATNASATPGTPHPTLSTAQQVVGCTISHCNVQESSEEKTQQLKERLSRLFEANERRCSRRVLYGSDLLQACTLSTEPGHSALTAGGWKWVGRESCLRAQRTSVAPPPHLYAANPPVPYSLEQKSLHRRLQKASAPHSADIHHLAPRHLLRFSDLQLMQMDSGKLEALAILLQKLRSDSRRVLIFTQMVKMLDILEAFLDYRQLTYVRVDESFTPDERQENMKKFNRNRNVFCSILTKRCCSAVGTLFDADTIIFYDTDLNPSMDARCQEWCDKIGRSKDIHIYRLESGNSIEEKLLKNGTKDLIREVAAQGTDYTLAFLTQRTIQDLFEVEAGSGEKVEEFVVLHQEPSASEAISPRVARPYIQALHSINLDALPVKEEQQEEEELADKESTEDNQESESQAQEEPAQKEELNAVMEQVPLLFSYTIWKLEEERLECSKRGWELQQLQKLKEEGEEQQIMEGDEDLFTYTREDAYNMEYVFDAEDGHTEIMPLWTPPTPPQDDNDIYIDSVMMLMYDTTPMPESKLPPIYIRKEHKRLKMDPSAAARKKKKGHGETVIPPRSLFEKASMLKVRREGKDQKKNFSLKQQAPFAKPLPSLVKPAMEASQDNPEWLISEDWALLQAVKQLLELPLNLTIVSPAHTPNWDLVSDVVNSCSRIYRSPKQCRNRYENVIIPREEGKSKNSRPLRTCQIYTQDDNATHIQLYNSRFELMKIIASKRSPPIKPLLGMNPFQKNPKHASVLAESGISYDKPLPPIQVASQRAERIAKEKKALAEQQKAQQLAQQQQAGTPQAAVGQAQTPAAGQAQVPQAATVAGAASVPNAAVLVRIKTPANQYLLHTLIYFSLFLPATVGGNVIVNTVAGVPPSPFQANKRLASSVIPGTLSPAGAAGAQVVHAQQRAVTAAAAAPAEVVAIATGQGVRAVTPVTASAVVSTTLSPVQSQTRPLVSQVTPATGLQLQQAKPLTPAQLQMLRQQQQQQQQQQLQHQQQAASPQIKTVGKPQVHHQHLYTIATQNAMLWSQQAAGAQQAAQVQPAQAAQANPQLAAVAAPRPGAVLTGTTVANLQVARLTRVPTQGQIQAQAGQTAQVTLTKPPVVSVPAVVSSAGVTTLPVTVAGISVAISQPQKAGVLKGQVTVQAAQPAQQSQQKVTYATTTQLQPGIKTQFFTTSIAQAQKPTGAQQIQVAKLPQIVQQQPTVANIQQIVSSPQQAQTVTLTQAATSSPAQVQMIPAGTAQVVQQKIIQQQVVTTATSPQIQTPPPHSPAQQPAAPPAESPVQQPAQPQQPTKGQARQGGIRAKTPAKPSGGSS</sequence>
<keyword evidence="5" id="KW-0067">ATP-binding</keyword>
<dbReference type="GO" id="GO:0003677">
    <property type="term" value="F:DNA binding"/>
    <property type="evidence" value="ECO:0007669"/>
    <property type="project" value="UniProtKB-KW"/>
</dbReference>
<dbReference type="GO" id="GO:0016787">
    <property type="term" value="F:hydrolase activity"/>
    <property type="evidence" value="ECO:0007669"/>
    <property type="project" value="UniProtKB-KW"/>
</dbReference>
<evidence type="ECO:0000256" key="5">
    <source>
        <dbReference type="ARBA" id="ARBA00022840"/>
    </source>
</evidence>
<dbReference type="InterPro" id="IPR014012">
    <property type="entry name" value="HSA_dom"/>
</dbReference>
<feature type="region of interest" description="Disordered" evidence="10">
    <location>
        <begin position="1379"/>
        <end position="1419"/>
    </location>
</feature>
<organism evidence="15 16">
    <name type="scientific">Sander lucioperca</name>
    <name type="common">Pike-perch</name>
    <name type="synonym">Perca lucioperca</name>
    <dbReference type="NCBI Taxonomy" id="283035"/>
    <lineage>
        <taxon>Eukaryota</taxon>
        <taxon>Metazoa</taxon>
        <taxon>Chordata</taxon>
        <taxon>Craniata</taxon>
        <taxon>Vertebrata</taxon>
        <taxon>Euteleostomi</taxon>
        <taxon>Actinopterygii</taxon>
        <taxon>Neopterygii</taxon>
        <taxon>Teleostei</taxon>
        <taxon>Neoteleostei</taxon>
        <taxon>Acanthomorphata</taxon>
        <taxon>Eupercaria</taxon>
        <taxon>Perciformes</taxon>
        <taxon>Percoidei</taxon>
        <taxon>Percidae</taxon>
        <taxon>Luciopercinae</taxon>
        <taxon>Sander</taxon>
    </lineage>
</organism>
<dbReference type="Gene3D" id="3.40.50.300">
    <property type="entry name" value="P-loop containing nucleotide triphosphate hydrolases"/>
    <property type="match status" value="1"/>
</dbReference>
<dbReference type="InterPro" id="IPR049730">
    <property type="entry name" value="SNF2/RAD54-like_C"/>
</dbReference>
<feature type="domain" description="Myb-like" evidence="11">
    <location>
        <begin position="2111"/>
        <end position="2180"/>
    </location>
</feature>
<feature type="compositionally biased region" description="Pro residues" evidence="10">
    <location>
        <begin position="2764"/>
        <end position="2781"/>
    </location>
</feature>
<evidence type="ECO:0000256" key="10">
    <source>
        <dbReference type="SAM" id="MobiDB-lite"/>
    </source>
</evidence>
<evidence type="ECO:0000256" key="1">
    <source>
        <dbReference type="ARBA" id="ARBA00004123"/>
    </source>
</evidence>
<feature type="compositionally biased region" description="Low complexity" evidence="10">
    <location>
        <begin position="1387"/>
        <end position="1399"/>
    </location>
</feature>
<feature type="domain" description="Helicase ATP-binding" evidence="12">
    <location>
        <begin position="999"/>
        <end position="1164"/>
    </location>
</feature>
<dbReference type="Pfam" id="PF00271">
    <property type="entry name" value="Helicase_C"/>
    <property type="match status" value="1"/>
</dbReference>
<feature type="coiled-coil region" evidence="9">
    <location>
        <begin position="2263"/>
        <end position="2293"/>
    </location>
</feature>
<dbReference type="Gene3D" id="3.40.50.10810">
    <property type="entry name" value="Tandem AAA-ATPase domain"/>
    <property type="match status" value="1"/>
</dbReference>
<dbReference type="InterPro" id="IPR001005">
    <property type="entry name" value="SANT/Myb"/>
</dbReference>
<dbReference type="Pfam" id="PF00176">
    <property type="entry name" value="SNF2-rel_dom"/>
    <property type="match status" value="1"/>
</dbReference>
<reference evidence="15" key="2">
    <citation type="submission" date="2025-09" db="UniProtKB">
        <authorList>
            <consortium name="Ensembl"/>
        </authorList>
    </citation>
    <scope>IDENTIFICATION</scope>
</reference>
<dbReference type="Pfam" id="PF07529">
    <property type="entry name" value="HSA"/>
    <property type="match status" value="1"/>
</dbReference>
<dbReference type="GO" id="GO:0005524">
    <property type="term" value="F:ATP binding"/>
    <property type="evidence" value="ECO:0007669"/>
    <property type="project" value="UniProtKB-KW"/>
</dbReference>
<feature type="compositionally biased region" description="Polar residues" evidence="10">
    <location>
        <begin position="1"/>
        <end position="29"/>
    </location>
</feature>
<dbReference type="InterPro" id="IPR031575">
    <property type="entry name" value="EP400_N"/>
</dbReference>
<evidence type="ECO:0000259" key="12">
    <source>
        <dbReference type="PROSITE" id="PS51192"/>
    </source>
</evidence>
<keyword evidence="9" id="KW-0175">Coiled coil</keyword>
<dbReference type="SMART" id="SM00487">
    <property type="entry name" value="DEXDc"/>
    <property type="match status" value="1"/>
</dbReference>
<dbReference type="InterPro" id="IPR000330">
    <property type="entry name" value="SNF2_N"/>
</dbReference>
<keyword evidence="6" id="KW-0156">Chromatin regulator</keyword>
<dbReference type="CDD" id="cd18793">
    <property type="entry name" value="SF2_C_SNF"/>
    <property type="match status" value="1"/>
</dbReference>
<keyword evidence="3" id="KW-0378">Hydrolase</keyword>
<dbReference type="PROSITE" id="PS51204">
    <property type="entry name" value="HSA"/>
    <property type="match status" value="1"/>
</dbReference>
<evidence type="ECO:0000313" key="16">
    <source>
        <dbReference type="Proteomes" id="UP000694568"/>
    </source>
</evidence>
<proteinExistence type="predicted"/>
<feature type="region of interest" description="Disordered" evidence="10">
    <location>
        <begin position="1881"/>
        <end position="1917"/>
    </location>
</feature>
<evidence type="ECO:0000256" key="6">
    <source>
        <dbReference type="ARBA" id="ARBA00022853"/>
    </source>
</evidence>
<dbReference type="InterPro" id="IPR001650">
    <property type="entry name" value="Helicase_C-like"/>
</dbReference>
<feature type="domain" description="HSA" evidence="14">
    <location>
        <begin position="748"/>
        <end position="820"/>
    </location>
</feature>
<dbReference type="GO" id="GO:0006281">
    <property type="term" value="P:DNA repair"/>
    <property type="evidence" value="ECO:0007669"/>
    <property type="project" value="TreeGrafter"/>
</dbReference>
<dbReference type="InterPro" id="IPR014001">
    <property type="entry name" value="Helicase_ATP-bd"/>
</dbReference>
<dbReference type="Ensembl" id="ENSSLUT00000006710.1">
    <property type="protein sequence ID" value="ENSSLUP00000006546.1"/>
    <property type="gene ID" value="ENSSLUG00000002108.1"/>
</dbReference>
<feature type="compositionally biased region" description="Low complexity" evidence="10">
    <location>
        <begin position="34"/>
        <end position="49"/>
    </location>
</feature>
<evidence type="ECO:0000256" key="4">
    <source>
        <dbReference type="ARBA" id="ARBA00022806"/>
    </source>
</evidence>
<dbReference type="SMART" id="SM00573">
    <property type="entry name" value="HSA"/>
    <property type="match status" value="1"/>
</dbReference>
<dbReference type="InterPro" id="IPR038718">
    <property type="entry name" value="SNF2-like_sf"/>
</dbReference>
<keyword evidence="4" id="KW-0347">Helicase</keyword>
<dbReference type="GO" id="GO:0003682">
    <property type="term" value="F:chromatin binding"/>
    <property type="evidence" value="ECO:0007669"/>
    <property type="project" value="TreeGrafter"/>
</dbReference>
<evidence type="ECO:0000256" key="8">
    <source>
        <dbReference type="ARBA" id="ARBA00023242"/>
    </source>
</evidence>
<feature type="compositionally biased region" description="Acidic residues" evidence="10">
    <location>
        <begin position="1887"/>
        <end position="1904"/>
    </location>
</feature>
<dbReference type="SUPFAM" id="SSF52540">
    <property type="entry name" value="P-loop containing nucleoside triphosphate hydrolases"/>
    <property type="match status" value="2"/>
</dbReference>
<comment type="subcellular location">
    <subcellularLocation>
        <location evidence="1">Nucleus</location>
    </subcellularLocation>
</comment>
<feature type="compositionally biased region" description="Polar residues" evidence="10">
    <location>
        <begin position="543"/>
        <end position="552"/>
    </location>
</feature>
<name>A0A8C9X7U9_SANLU</name>
<dbReference type="PANTHER" id="PTHR46459:SF1">
    <property type="entry name" value="E1A-BINDING PROTEIN P400"/>
    <property type="match status" value="1"/>
</dbReference>
<keyword evidence="7" id="KW-0238">DNA-binding</keyword>
<keyword evidence="8" id="KW-0539">Nucleus</keyword>
<dbReference type="Pfam" id="PF15790">
    <property type="entry name" value="EP400_N"/>
    <property type="match status" value="1"/>
</dbReference>
<dbReference type="CDD" id="cd00167">
    <property type="entry name" value="SANT"/>
    <property type="match status" value="1"/>
</dbReference>
<evidence type="ECO:0000259" key="13">
    <source>
        <dbReference type="PROSITE" id="PS51194"/>
    </source>
</evidence>
<evidence type="ECO:0000256" key="7">
    <source>
        <dbReference type="ARBA" id="ARBA00023125"/>
    </source>
</evidence>
<protein>
    <submittedName>
        <fullName evidence="15">E1A binding protein p400</fullName>
    </submittedName>
</protein>
<dbReference type="GeneTree" id="ENSGT00940000154764"/>
<dbReference type="PANTHER" id="PTHR46459">
    <property type="entry name" value="E1A-BINDING PROTEIN P400-RELATED"/>
    <property type="match status" value="1"/>
</dbReference>
<dbReference type="GO" id="GO:0006325">
    <property type="term" value="P:chromatin organization"/>
    <property type="evidence" value="ECO:0007669"/>
    <property type="project" value="UniProtKB-KW"/>
</dbReference>
<feature type="region of interest" description="Disordered" evidence="10">
    <location>
        <begin position="2758"/>
        <end position="2816"/>
    </location>
</feature>
<keyword evidence="16" id="KW-1185">Reference proteome</keyword>
<feature type="domain" description="Helicase C-terminal" evidence="13">
    <location>
        <begin position="1670"/>
        <end position="1827"/>
    </location>
</feature>
<keyword evidence="2" id="KW-0547">Nucleotide-binding</keyword>
<feature type="compositionally biased region" description="Low complexity" evidence="10">
    <location>
        <begin position="2782"/>
        <end position="2793"/>
    </location>
</feature>
<dbReference type="PROSITE" id="PS50090">
    <property type="entry name" value="MYB_LIKE"/>
    <property type="match status" value="1"/>
</dbReference>
<dbReference type="GO" id="GO:0004386">
    <property type="term" value="F:helicase activity"/>
    <property type="evidence" value="ECO:0007669"/>
    <property type="project" value="UniProtKB-KW"/>
</dbReference>
<dbReference type="GO" id="GO:0035267">
    <property type="term" value="C:NuA4 histone acetyltransferase complex"/>
    <property type="evidence" value="ECO:0007669"/>
    <property type="project" value="TreeGrafter"/>
</dbReference>
<feature type="region of interest" description="Disordered" evidence="10">
    <location>
        <begin position="203"/>
        <end position="233"/>
    </location>
</feature>
<dbReference type="PROSITE" id="PS51194">
    <property type="entry name" value="HELICASE_CTER"/>
    <property type="match status" value="1"/>
</dbReference>
<dbReference type="Gene3D" id="1.20.120.850">
    <property type="entry name" value="SWI2/SNF2 ATPases, N-terminal domain"/>
    <property type="match status" value="1"/>
</dbReference>
<evidence type="ECO:0000256" key="3">
    <source>
        <dbReference type="ARBA" id="ARBA00022801"/>
    </source>
</evidence>
<dbReference type="PROSITE" id="PS51192">
    <property type="entry name" value="HELICASE_ATP_BIND_1"/>
    <property type="match status" value="1"/>
</dbReference>
<reference evidence="15" key="1">
    <citation type="submission" date="2025-08" db="UniProtKB">
        <authorList>
            <consortium name="Ensembl"/>
        </authorList>
    </citation>
    <scope>IDENTIFICATION</scope>
</reference>
<evidence type="ECO:0000259" key="11">
    <source>
        <dbReference type="PROSITE" id="PS50090"/>
    </source>
</evidence>